<reference evidence="2" key="1">
    <citation type="journal article" date="2022" name="Nat. Commun.">
        <title>Chromosome evolution and the genetic basis of agronomically important traits in greater yam.</title>
        <authorList>
            <person name="Bredeson J.V."/>
            <person name="Lyons J.B."/>
            <person name="Oniyinde I.O."/>
            <person name="Okereke N.R."/>
            <person name="Kolade O."/>
            <person name="Nnabue I."/>
            <person name="Nwadili C.O."/>
            <person name="Hribova E."/>
            <person name="Parker M."/>
            <person name="Nwogha J."/>
            <person name="Shu S."/>
            <person name="Carlson J."/>
            <person name="Kariba R."/>
            <person name="Muthemba S."/>
            <person name="Knop K."/>
            <person name="Barton G.J."/>
            <person name="Sherwood A.V."/>
            <person name="Lopez-Montes A."/>
            <person name="Asiedu R."/>
            <person name="Jamnadass R."/>
            <person name="Muchugi A."/>
            <person name="Goodstein D."/>
            <person name="Egesi C.N."/>
            <person name="Featherston J."/>
            <person name="Asfaw A."/>
            <person name="Simpson G.G."/>
            <person name="Dolezel J."/>
            <person name="Hendre P.S."/>
            <person name="Van Deynze A."/>
            <person name="Kumar P.L."/>
            <person name="Obidiegwu J.E."/>
            <person name="Bhattacharjee R."/>
            <person name="Rokhsar D.S."/>
        </authorList>
    </citation>
    <scope>NUCLEOTIDE SEQUENCE [LARGE SCALE GENOMIC DNA]</scope>
    <source>
        <strain evidence="2">cv. TDa95/00328</strain>
    </source>
</reference>
<accession>A0ACB7V3S6</accession>
<dbReference type="EMBL" id="CM037022">
    <property type="protein sequence ID" value="KAH7668005.1"/>
    <property type="molecule type" value="Genomic_DNA"/>
</dbReference>
<proteinExistence type="predicted"/>
<keyword evidence="2" id="KW-1185">Reference proteome</keyword>
<evidence type="ECO:0000313" key="2">
    <source>
        <dbReference type="Proteomes" id="UP000827976"/>
    </source>
</evidence>
<gene>
    <name evidence="1" type="ORF">IHE45_12G095200</name>
</gene>
<comment type="caution">
    <text evidence="1">The sequence shown here is derived from an EMBL/GenBank/DDBJ whole genome shotgun (WGS) entry which is preliminary data.</text>
</comment>
<name>A0ACB7V3S6_DIOAL</name>
<dbReference type="Proteomes" id="UP000827976">
    <property type="component" value="Chromosome 12"/>
</dbReference>
<organism evidence="1 2">
    <name type="scientific">Dioscorea alata</name>
    <name type="common">Purple yam</name>
    <dbReference type="NCBI Taxonomy" id="55571"/>
    <lineage>
        <taxon>Eukaryota</taxon>
        <taxon>Viridiplantae</taxon>
        <taxon>Streptophyta</taxon>
        <taxon>Embryophyta</taxon>
        <taxon>Tracheophyta</taxon>
        <taxon>Spermatophyta</taxon>
        <taxon>Magnoliopsida</taxon>
        <taxon>Liliopsida</taxon>
        <taxon>Dioscoreales</taxon>
        <taxon>Dioscoreaceae</taxon>
        <taxon>Dioscorea</taxon>
    </lineage>
</organism>
<protein>
    <submittedName>
        <fullName evidence="1">Reticulon domain-containing protein</fullName>
    </submittedName>
</protein>
<evidence type="ECO:0000313" key="1">
    <source>
        <dbReference type="EMBL" id="KAH7668005.1"/>
    </source>
</evidence>
<sequence length="211" mass="23615">MGSSPPPQYFGRQRSLHDILGGGNVADVILWRRRSVTISILLGTVAAWVIFQMSGYTFLSFVSNVLLLLLSILFVWAKAAGLLNRPPPPIPKLQLSEAVIKTAADSVYSHVNMVLSATYKLALGKDTNLFYRVAGCLWLISFVGGLTDFLTLGYTGLVAVLTIPVLYEKNESYVERYVNIACMELRHRYESYTKHLNKVKNWISEKKEKLG</sequence>